<keyword evidence="1" id="KW-1185">Reference proteome</keyword>
<reference evidence="2" key="1">
    <citation type="submission" date="2022-11" db="UniProtKB">
        <authorList>
            <consortium name="WormBaseParasite"/>
        </authorList>
    </citation>
    <scope>IDENTIFICATION</scope>
</reference>
<accession>A0A915JQK4</accession>
<sequence length="77" mass="8439">EKFERADRLYADSVLYVNVPNLSPREAYSVEGDLLLDVASAAPNNKAPFDWSNPVVVGNYFGSAPVEYVIGACSRPF</sequence>
<proteinExistence type="predicted"/>
<dbReference type="AlphaFoldDB" id="A0A915JQK4"/>
<dbReference type="Proteomes" id="UP000887565">
    <property type="component" value="Unplaced"/>
</dbReference>
<protein>
    <submittedName>
        <fullName evidence="2">Uncharacterized protein</fullName>
    </submittedName>
</protein>
<evidence type="ECO:0000313" key="2">
    <source>
        <dbReference type="WBParaSite" id="nRc.2.0.1.t28485-RA"/>
    </source>
</evidence>
<organism evidence="1 2">
    <name type="scientific">Romanomermis culicivorax</name>
    <name type="common">Nematode worm</name>
    <dbReference type="NCBI Taxonomy" id="13658"/>
    <lineage>
        <taxon>Eukaryota</taxon>
        <taxon>Metazoa</taxon>
        <taxon>Ecdysozoa</taxon>
        <taxon>Nematoda</taxon>
        <taxon>Enoplea</taxon>
        <taxon>Dorylaimia</taxon>
        <taxon>Mermithida</taxon>
        <taxon>Mermithoidea</taxon>
        <taxon>Mermithidae</taxon>
        <taxon>Romanomermis</taxon>
    </lineage>
</organism>
<name>A0A915JQK4_ROMCU</name>
<dbReference type="WBParaSite" id="nRc.2.0.1.t28485-RA">
    <property type="protein sequence ID" value="nRc.2.0.1.t28485-RA"/>
    <property type="gene ID" value="nRc.2.0.1.g28485"/>
</dbReference>
<evidence type="ECO:0000313" key="1">
    <source>
        <dbReference type="Proteomes" id="UP000887565"/>
    </source>
</evidence>